<evidence type="ECO:0000256" key="5">
    <source>
        <dbReference type="ARBA" id="ARBA00022801"/>
    </source>
</evidence>
<dbReference type="Gene3D" id="3.20.20.140">
    <property type="entry name" value="Metal-dependent hydrolases"/>
    <property type="match status" value="1"/>
</dbReference>
<dbReference type="Pfam" id="PF01979">
    <property type="entry name" value="Amidohydro_1"/>
    <property type="match status" value="1"/>
</dbReference>
<feature type="binding site" evidence="11">
    <location>
        <position position="228"/>
    </location>
    <ligand>
        <name>Zn(2+)</name>
        <dbReference type="ChEBI" id="CHEBI:29105"/>
    </ligand>
</feature>
<evidence type="ECO:0000313" key="13">
    <source>
        <dbReference type="EMBL" id="KAA8901531.1"/>
    </source>
</evidence>
<dbReference type="VEuPathDB" id="FungiDB:DIURU_003240"/>
<dbReference type="OrthoDB" id="10264777at2759"/>
<dbReference type="GO" id="GO:0046872">
    <property type="term" value="F:metal ion binding"/>
    <property type="evidence" value="ECO:0007669"/>
    <property type="project" value="UniProtKB-KW"/>
</dbReference>
<dbReference type="InterPro" id="IPR032466">
    <property type="entry name" value="Metal_Hydrolase"/>
</dbReference>
<feature type="binding site" evidence="10">
    <location>
        <begin position="321"/>
        <end position="323"/>
    </location>
    <ligand>
        <name>substrate</name>
    </ligand>
</feature>
<dbReference type="GO" id="GO:0008448">
    <property type="term" value="F:N-acetylglucosamine-6-phosphate deacetylase activity"/>
    <property type="evidence" value="ECO:0007669"/>
    <property type="project" value="UniProtKB-UniRule"/>
</dbReference>
<comment type="cofactor">
    <cofactor evidence="11">
        <name>a divalent metal cation</name>
        <dbReference type="ChEBI" id="CHEBI:60240"/>
    </cofactor>
    <text evidence="11">Binds 1 divalent metal cation per subunit.</text>
</comment>
<feature type="binding site" evidence="11">
    <location>
        <position position="139"/>
    </location>
    <ligand>
        <name>Zn(2+)</name>
        <dbReference type="ChEBI" id="CHEBI:29105"/>
    </ligand>
</feature>
<accession>A0A642ULR2</accession>
<evidence type="ECO:0000256" key="6">
    <source>
        <dbReference type="ARBA" id="ARBA00023277"/>
    </source>
</evidence>
<sequence length="409" mass="44296">MSLTKYTNGFICDDGRLTQGSVYVDNATQKIVAAPTSDAKVTKVVDLHGEILAPGYIDIQNNGIYGVNFSNLTSDASDADTRRFERDYHQAMKQYLTTGVTSICPTVTSNFPKVYPKVLPMYHRNRTSDECDSLGAHLEGPFINREKKGCHPVETFVDAAEGKTKLEAIYGDTMDHVCIITAAPEIPGVMDLIPTIKQAGVVYSIGHTMADHATATNAVRKGASMVTHMYNAMPQPHHRNAGVVGLMTTPDIETPYYGLICDGIHVDPSMARLAYAANPDKVVLVTDAMHLIGLDDGAYQWDGQVVIKDGYRLTLKGTDTLAGSATTLPACVRNLKQWANLSLAQAVKTCTNNAADSIGVSDSKGYLRPGCDADFVVLDHQGYVKRVFKLGNEVASSDVQPQAQVRAHL</sequence>
<dbReference type="FunFam" id="3.20.20.140:FF:000113">
    <property type="entry name" value="N-acetylglucosamine-6-phosphate deacetylase"/>
    <property type="match status" value="1"/>
</dbReference>
<dbReference type="EMBL" id="SWFT01000102">
    <property type="protein sequence ID" value="KAA8901531.1"/>
    <property type="molecule type" value="Genomic_DNA"/>
</dbReference>
<comment type="catalytic activity">
    <reaction evidence="7 8">
        <text>N-acetyl-D-glucosamine 6-phosphate + H2O = D-glucosamine 6-phosphate + acetate</text>
        <dbReference type="Rhea" id="RHEA:22936"/>
        <dbReference type="ChEBI" id="CHEBI:15377"/>
        <dbReference type="ChEBI" id="CHEBI:30089"/>
        <dbReference type="ChEBI" id="CHEBI:57513"/>
        <dbReference type="ChEBI" id="CHEBI:58725"/>
        <dbReference type="EC" id="3.5.1.25"/>
    </reaction>
</comment>
<dbReference type="InterPro" id="IPR003764">
    <property type="entry name" value="GlcNAc_6-P_deAcase"/>
</dbReference>
<evidence type="ECO:0000256" key="8">
    <source>
        <dbReference type="PIRNR" id="PIRNR038994"/>
    </source>
</evidence>
<dbReference type="InterPro" id="IPR006680">
    <property type="entry name" value="Amidohydro-rel"/>
</dbReference>
<dbReference type="PANTHER" id="PTHR11113:SF14">
    <property type="entry name" value="N-ACETYLGLUCOSAMINE-6-PHOSPHATE DEACETYLASE"/>
    <property type="match status" value="1"/>
</dbReference>
<dbReference type="OMA" id="PCRKGAH"/>
<keyword evidence="14" id="KW-1185">Reference proteome</keyword>
<comment type="caution">
    <text evidence="13">The sequence shown here is derived from an EMBL/GenBank/DDBJ whole genome shotgun (WGS) entry which is preliminary data.</text>
</comment>
<reference evidence="13 14" key="1">
    <citation type="submission" date="2019-07" db="EMBL/GenBank/DDBJ databases">
        <title>Genome assembly of two rare yeast pathogens: Diutina rugosa and Trichomonascus ciferrii.</title>
        <authorList>
            <person name="Mixao V."/>
            <person name="Saus E."/>
            <person name="Hansen A."/>
            <person name="Lass-Flor C."/>
            <person name="Gabaldon T."/>
        </authorList>
    </citation>
    <scope>NUCLEOTIDE SEQUENCE [LARGE SCALE GENOMIC DNA]</scope>
    <source>
        <strain evidence="13 14">CBS 613</strain>
    </source>
</reference>
<dbReference type="NCBIfam" id="TIGR00221">
    <property type="entry name" value="nagA"/>
    <property type="match status" value="1"/>
</dbReference>
<dbReference type="Gene3D" id="2.30.40.10">
    <property type="entry name" value="Urease, subunit C, domain 1"/>
    <property type="match status" value="1"/>
</dbReference>
<dbReference type="AlphaFoldDB" id="A0A642ULR2"/>
<gene>
    <name evidence="13" type="ORF">DIURU_003240</name>
</gene>
<dbReference type="Proteomes" id="UP000449547">
    <property type="component" value="Unassembled WGS sequence"/>
</dbReference>
<keyword evidence="4 11" id="KW-0479">Metal-binding</keyword>
<proteinExistence type="inferred from homology"/>
<dbReference type="PANTHER" id="PTHR11113">
    <property type="entry name" value="N-ACETYLGLUCOSAMINE-6-PHOSPHATE DEACETYLASE"/>
    <property type="match status" value="1"/>
</dbReference>
<dbReference type="CDD" id="cd00854">
    <property type="entry name" value="NagA"/>
    <property type="match status" value="1"/>
</dbReference>
<feature type="domain" description="Amidohydrolase-related" evidence="12">
    <location>
        <begin position="51"/>
        <end position="394"/>
    </location>
</feature>
<evidence type="ECO:0000256" key="2">
    <source>
        <dbReference type="ARBA" id="ARBA00011899"/>
    </source>
</evidence>
<evidence type="ECO:0000313" key="14">
    <source>
        <dbReference type="Proteomes" id="UP000449547"/>
    </source>
</evidence>
<evidence type="ECO:0000256" key="1">
    <source>
        <dbReference type="ARBA" id="ARBA00010716"/>
    </source>
</evidence>
<name>A0A642ULR2_DIURU</name>
<keyword evidence="5 8" id="KW-0378">Hydrolase</keyword>
<dbReference type="GeneID" id="54781891"/>
<evidence type="ECO:0000259" key="12">
    <source>
        <dbReference type="Pfam" id="PF01979"/>
    </source>
</evidence>
<feature type="binding site" evidence="10">
    <location>
        <position position="265"/>
    </location>
    <ligand>
        <name>substrate</name>
    </ligand>
</feature>
<evidence type="ECO:0000256" key="3">
    <source>
        <dbReference type="ARBA" id="ARBA00018029"/>
    </source>
</evidence>
<evidence type="ECO:0000256" key="10">
    <source>
        <dbReference type="PIRSR" id="PIRSR038994-2"/>
    </source>
</evidence>
<dbReference type="RefSeq" id="XP_034012012.1">
    <property type="nucleotide sequence ID" value="XM_034155981.1"/>
</dbReference>
<keyword evidence="6 8" id="KW-0119">Carbohydrate metabolism</keyword>
<dbReference type="InterPro" id="IPR011059">
    <property type="entry name" value="Metal-dep_hydrolase_composite"/>
</dbReference>
<feature type="binding site" evidence="10">
    <location>
        <position position="239"/>
    </location>
    <ligand>
        <name>substrate</name>
    </ligand>
</feature>
<dbReference type="SUPFAM" id="SSF51338">
    <property type="entry name" value="Composite domain of metallo-dependent hydrolases"/>
    <property type="match status" value="1"/>
</dbReference>
<dbReference type="PIRSF" id="PIRSF038994">
    <property type="entry name" value="NagA"/>
    <property type="match status" value="1"/>
</dbReference>
<evidence type="ECO:0000256" key="4">
    <source>
        <dbReference type="ARBA" id="ARBA00022723"/>
    </source>
</evidence>
<evidence type="ECO:0000256" key="9">
    <source>
        <dbReference type="PIRSR" id="PIRSR038994-1"/>
    </source>
</evidence>
<feature type="binding site" evidence="10">
    <location>
        <begin position="231"/>
        <end position="232"/>
    </location>
    <ligand>
        <name>substrate</name>
    </ligand>
</feature>
<evidence type="ECO:0000256" key="11">
    <source>
        <dbReference type="PIRSR" id="PIRSR038994-3"/>
    </source>
</evidence>
<feature type="binding site" evidence="10">
    <location>
        <position position="150"/>
    </location>
    <ligand>
        <name>substrate</name>
    </ligand>
</feature>
<comment type="similarity">
    <text evidence="1 8">Belongs to the metallo-dependent hydrolases superfamily. NagA family.</text>
</comment>
<evidence type="ECO:0000256" key="7">
    <source>
        <dbReference type="ARBA" id="ARBA00047647"/>
    </source>
</evidence>
<feature type="active site" description="Proton donor/acceptor" evidence="9">
    <location>
        <position position="287"/>
    </location>
</feature>
<dbReference type="EC" id="3.5.1.25" evidence="2 8"/>
<organism evidence="13 14">
    <name type="scientific">Diutina rugosa</name>
    <name type="common">Yeast</name>
    <name type="synonym">Candida rugosa</name>
    <dbReference type="NCBI Taxonomy" id="5481"/>
    <lineage>
        <taxon>Eukaryota</taxon>
        <taxon>Fungi</taxon>
        <taxon>Dikarya</taxon>
        <taxon>Ascomycota</taxon>
        <taxon>Saccharomycotina</taxon>
        <taxon>Pichiomycetes</taxon>
        <taxon>Debaryomycetaceae</taxon>
        <taxon>Diutina</taxon>
    </lineage>
</organism>
<dbReference type="SUPFAM" id="SSF51556">
    <property type="entry name" value="Metallo-dependent hydrolases"/>
    <property type="match status" value="1"/>
</dbReference>
<protein>
    <recommendedName>
        <fullName evidence="3 8">N-acetylglucosamine-6-phosphate deacetylase</fullName>
        <ecNumber evidence="2 8">3.5.1.25</ecNumber>
    </recommendedName>
</protein>
<dbReference type="GO" id="GO:0006046">
    <property type="term" value="P:N-acetylglucosamine catabolic process"/>
    <property type="evidence" value="ECO:0007669"/>
    <property type="project" value="TreeGrafter"/>
</dbReference>
<feature type="binding site" evidence="11">
    <location>
        <position position="207"/>
    </location>
    <ligand>
        <name>Zn(2+)</name>
        <dbReference type="ChEBI" id="CHEBI:29105"/>
    </ligand>
</feature>